<evidence type="ECO:0000256" key="6">
    <source>
        <dbReference type="ARBA" id="ARBA00047960"/>
    </source>
</evidence>
<dbReference type="Gene3D" id="1.20.1050.10">
    <property type="match status" value="1"/>
</dbReference>
<dbReference type="VEuPathDB" id="VectorBase:AFAF021732"/>
<dbReference type="PANTHER" id="PTHR43969:SF3">
    <property type="entry name" value="GLUTATHIONE S TRANSFERASE E11, ISOFORM A-RELATED"/>
    <property type="match status" value="1"/>
</dbReference>
<evidence type="ECO:0000259" key="7">
    <source>
        <dbReference type="PROSITE" id="PS50404"/>
    </source>
</evidence>
<dbReference type="STRING" id="69004.A0A1Y9HB55"/>
<dbReference type="InterPro" id="IPR004046">
    <property type="entry name" value="GST_C"/>
</dbReference>
<dbReference type="PROSITE" id="PS50405">
    <property type="entry name" value="GST_CTER"/>
    <property type="match status" value="1"/>
</dbReference>
<dbReference type="Pfam" id="PF00043">
    <property type="entry name" value="GST_C"/>
    <property type="match status" value="1"/>
</dbReference>
<dbReference type="SUPFAM" id="SSF47616">
    <property type="entry name" value="GST C-terminal domain-like"/>
    <property type="match status" value="1"/>
</dbReference>
<dbReference type="CDD" id="cd03045">
    <property type="entry name" value="GST_N_Delta_Epsilon"/>
    <property type="match status" value="1"/>
</dbReference>
<proteinExistence type="inferred from homology"/>
<dbReference type="AlphaFoldDB" id="A0A1Y9HB55"/>
<evidence type="ECO:0000256" key="2">
    <source>
        <dbReference type="ARBA" id="ARBA00011738"/>
    </source>
</evidence>
<sequence>MPNVKLYTAKLSPPGRAVELTGKALGLEFDISPINLIAGDHLKEEFRKLNPQHTIPLIDDDGTIVYDSHAIIVYLATKYAKDDALYPADVVTRSKVNAALHFDSGVLFARLRFYLEPILYYGATETPQEKIDNLYRAYELLNDTLVDDYIVGNRLTLADLSCVASIASMHAIFPIDAGKYPKLAAWVERLAKLPYYKATNQDGAEELAQLYRAKLEENRAKAKQS</sequence>
<dbReference type="GO" id="GO:0004364">
    <property type="term" value="F:glutathione transferase activity"/>
    <property type="evidence" value="ECO:0007669"/>
    <property type="project" value="UniProtKB-EC"/>
</dbReference>
<accession>A0A1Y9HB55</accession>
<dbReference type="FunFam" id="1.20.1050.10:FF:000007">
    <property type="entry name" value="Glutathione S-transferase 1-1"/>
    <property type="match status" value="1"/>
</dbReference>
<keyword evidence="10" id="KW-1185">Reference proteome</keyword>
<reference evidence="9" key="2">
    <citation type="submission" date="2020-05" db="UniProtKB">
        <authorList>
            <consortium name="EnsemblMetazoa"/>
        </authorList>
    </citation>
    <scope>IDENTIFICATION</scope>
    <source>
        <strain evidence="9">FAR1</strain>
    </source>
</reference>
<evidence type="ECO:0000259" key="8">
    <source>
        <dbReference type="PROSITE" id="PS50405"/>
    </source>
</evidence>
<dbReference type="InterPro" id="IPR010987">
    <property type="entry name" value="Glutathione-S-Trfase_C-like"/>
</dbReference>
<evidence type="ECO:0000313" key="10">
    <source>
        <dbReference type="Proteomes" id="UP000075886"/>
    </source>
</evidence>
<dbReference type="InterPro" id="IPR004045">
    <property type="entry name" value="Glutathione_S-Trfase_N"/>
</dbReference>
<dbReference type="SFLD" id="SFLDG00358">
    <property type="entry name" value="Main_(cytGST)"/>
    <property type="match status" value="1"/>
</dbReference>
<dbReference type="Pfam" id="PF13417">
    <property type="entry name" value="GST_N_3"/>
    <property type="match status" value="1"/>
</dbReference>
<comment type="subunit">
    <text evidence="2">Homodimer.</text>
</comment>
<protein>
    <recommendedName>
        <fullName evidence="3">glutathione transferase</fullName>
        <ecNumber evidence="3">2.5.1.18</ecNumber>
    </recommendedName>
    <alternativeName>
        <fullName evidence="5">GST class-theta</fullName>
    </alternativeName>
</protein>
<evidence type="ECO:0000256" key="3">
    <source>
        <dbReference type="ARBA" id="ARBA00012452"/>
    </source>
</evidence>
<dbReference type="SFLD" id="SFLDG01153">
    <property type="entry name" value="Main.4:_Theta-like"/>
    <property type="match status" value="1"/>
</dbReference>
<dbReference type="EnsemblMetazoa" id="AFAF021732-RA">
    <property type="protein sequence ID" value="AFAF021732-PA"/>
    <property type="gene ID" value="AFAF021732"/>
</dbReference>
<dbReference type="FunFam" id="3.40.30.10:FF:000034">
    <property type="entry name" value="glutathione S-transferase 1"/>
    <property type="match status" value="1"/>
</dbReference>
<name>A0A1Y9HB55_9DIPT</name>
<reference evidence="10" key="1">
    <citation type="submission" date="2014-01" db="EMBL/GenBank/DDBJ databases">
        <title>The Genome Sequence of Anopheles farauti FAR1 (V2).</title>
        <authorList>
            <consortium name="The Broad Institute Genomics Platform"/>
            <person name="Neafsey D.E."/>
            <person name="Besansky N."/>
            <person name="Howell P."/>
            <person name="Walton C."/>
            <person name="Young S.K."/>
            <person name="Zeng Q."/>
            <person name="Gargeya S."/>
            <person name="Fitzgerald M."/>
            <person name="Haas B."/>
            <person name="Abouelleil A."/>
            <person name="Allen A.W."/>
            <person name="Alvarado L."/>
            <person name="Arachchi H.M."/>
            <person name="Berlin A.M."/>
            <person name="Chapman S.B."/>
            <person name="Gainer-Dewar J."/>
            <person name="Goldberg J."/>
            <person name="Griggs A."/>
            <person name="Gujja S."/>
            <person name="Hansen M."/>
            <person name="Howarth C."/>
            <person name="Imamovic A."/>
            <person name="Ireland A."/>
            <person name="Larimer J."/>
            <person name="McCowan C."/>
            <person name="Murphy C."/>
            <person name="Pearson M."/>
            <person name="Poon T.W."/>
            <person name="Priest M."/>
            <person name="Roberts A."/>
            <person name="Saif S."/>
            <person name="Shea T."/>
            <person name="Sisk P."/>
            <person name="Sykes S."/>
            <person name="Wortman J."/>
            <person name="Nusbaum C."/>
            <person name="Birren B."/>
        </authorList>
    </citation>
    <scope>NUCLEOTIDE SEQUENCE [LARGE SCALE GENOMIC DNA]</scope>
    <source>
        <strain evidence="10">FAR1</strain>
    </source>
</reference>
<dbReference type="EC" id="2.5.1.18" evidence="3"/>
<feature type="domain" description="GST C-terminal" evidence="8">
    <location>
        <begin position="89"/>
        <end position="224"/>
    </location>
</feature>
<dbReference type="Gene3D" id="3.40.30.10">
    <property type="entry name" value="Glutaredoxin"/>
    <property type="match status" value="1"/>
</dbReference>
<evidence type="ECO:0000256" key="1">
    <source>
        <dbReference type="ARBA" id="ARBA00009899"/>
    </source>
</evidence>
<evidence type="ECO:0000256" key="4">
    <source>
        <dbReference type="ARBA" id="ARBA00022679"/>
    </source>
</evidence>
<feature type="domain" description="GST N-terminal" evidence="7">
    <location>
        <begin position="2"/>
        <end position="83"/>
    </location>
</feature>
<dbReference type="SFLD" id="SFLDS00019">
    <property type="entry name" value="Glutathione_Transferase_(cytos"/>
    <property type="match status" value="1"/>
</dbReference>
<organism evidence="9 10">
    <name type="scientific">Anopheles farauti</name>
    <dbReference type="NCBI Taxonomy" id="69004"/>
    <lineage>
        <taxon>Eukaryota</taxon>
        <taxon>Metazoa</taxon>
        <taxon>Ecdysozoa</taxon>
        <taxon>Arthropoda</taxon>
        <taxon>Hexapoda</taxon>
        <taxon>Insecta</taxon>
        <taxon>Pterygota</taxon>
        <taxon>Neoptera</taxon>
        <taxon>Endopterygota</taxon>
        <taxon>Diptera</taxon>
        <taxon>Nematocera</taxon>
        <taxon>Culicoidea</taxon>
        <taxon>Culicidae</taxon>
        <taxon>Anophelinae</taxon>
        <taxon>Anopheles</taxon>
    </lineage>
</organism>
<comment type="similarity">
    <text evidence="1">Belongs to the GST superfamily. Theta family.</text>
</comment>
<dbReference type="InterPro" id="IPR036249">
    <property type="entry name" value="Thioredoxin-like_sf"/>
</dbReference>
<dbReference type="InterPro" id="IPR036282">
    <property type="entry name" value="Glutathione-S-Trfase_C_sf"/>
</dbReference>
<dbReference type="PANTHER" id="PTHR43969">
    <property type="entry name" value="GLUTATHIONE S TRANSFERASE D10, ISOFORM A-RELATED"/>
    <property type="match status" value="1"/>
</dbReference>
<comment type="catalytic activity">
    <reaction evidence="6">
        <text>RX + glutathione = an S-substituted glutathione + a halide anion + H(+)</text>
        <dbReference type="Rhea" id="RHEA:16437"/>
        <dbReference type="ChEBI" id="CHEBI:15378"/>
        <dbReference type="ChEBI" id="CHEBI:16042"/>
        <dbReference type="ChEBI" id="CHEBI:17792"/>
        <dbReference type="ChEBI" id="CHEBI:57925"/>
        <dbReference type="ChEBI" id="CHEBI:90779"/>
        <dbReference type="EC" id="2.5.1.18"/>
    </reaction>
</comment>
<dbReference type="CDD" id="cd03177">
    <property type="entry name" value="GST_C_Delta_Epsilon"/>
    <property type="match status" value="1"/>
</dbReference>
<dbReference type="InterPro" id="IPR040079">
    <property type="entry name" value="Glutathione_S-Trfase"/>
</dbReference>
<evidence type="ECO:0000313" key="9">
    <source>
        <dbReference type="EnsemblMetazoa" id="AFAF021732-PA"/>
    </source>
</evidence>
<dbReference type="SUPFAM" id="SSF52833">
    <property type="entry name" value="Thioredoxin-like"/>
    <property type="match status" value="1"/>
</dbReference>
<evidence type="ECO:0000256" key="5">
    <source>
        <dbReference type="ARBA" id="ARBA00041523"/>
    </source>
</evidence>
<keyword evidence="4" id="KW-0808">Transferase</keyword>
<dbReference type="GO" id="GO:0006749">
    <property type="term" value="P:glutathione metabolic process"/>
    <property type="evidence" value="ECO:0007669"/>
    <property type="project" value="TreeGrafter"/>
</dbReference>
<dbReference type="EMBL" id="AXCN02000826">
    <property type="status" value="NOT_ANNOTATED_CDS"/>
    <property type="molecule type" value="Genomic_DNA"/>
</dbReference>
<dbReference type="PROSITE" id="PS50404">
    <property type="entry name" value="GST_NTER"/>
    <property type="match status" value="1"/>
</dbReference>
<dbReference type="Proteomes" id="UP000075886">
    <property type="component" value="Unassembled WGS sequence"/>
</dbReference>